<reference evidence="2" key="1">
    <citation type="journal article" date="2018" name="BMC Genomics">
        <title>Genomic insights into host adaptation between the wheat stripe rust pathogen (Puccinia striiformis f. sp. tritici) and the barley stripe rust pathogen (Puccinia striiformis f. sp. hordei).</title>
        <authorList>
            <person name="Xia C."/>
            <person name="Wang M."/>
            <person name="Yin C."/>
            <person name="Cornejo O.E."/>
            <person name="Hulbert S.H."/>
            <person name="Chen X."/>
        </authorList>
    </citation>
    <scope>NUCLEOTIDE SEQUENCE [LARGE SCALE GENOMIC DNA]</scope>
    <source>
        <strain evidence="2">93-210</strain>
    </source>
</reference>
<reference evidence="2" key="2">
    <citation type="journal article" date="2018" name="Mol. Plant Microbe Interact.">
        <title>Genome sequence resources for the wheat stripe rust pathogen (Puccinia striiformis f. sp. tritici) and the barley stripe rust pathogen (Puccinia striiformis f. sp. hordei).</title>
        <authorList>
            <person name="Xia C."/>
            <person name="Wang M."/>
            <person name="Yin C."/>
            <person name="Cornejo O.E."/>
            <person name="Hulbert S.H."/>
            <person name="Chen X."/>
        </authorList>
    </citation>
    <scope>NUCLEOTIDE SEQUENCE [LARGE SCALE GENOMIC DNA]</scope>
    <source>
        <strain evidence="2">93-210</strain>
    </source>
</reference>
<dbReference type="Proteomes" id="UP001060170">
    <property type="component" value="Chromosome 4"/>
</dbReference>
<reference evidence="1 2" key="3">
    <citation type="journal article" date="2022" name="Microbiol. Spectr.">
        <title>Folding features and dynamics of 3D genome architecture in plant fungal pathogens.</title>
        <authorList>
            <person name="Xia C."/>
        </authorList>
    </citation>
    <scope>NUCLEOTIDE SEQUENCE [LARGE SCALE GENOMIC DNA]</scope>
    <source>
        <strain evidence="1 2">93-210</strain>
    </source>
</reference>
<keyword evidence="2" id="KW-1185">Reference proteome</keyword>
<evidence type="ECO:0000313" key="2">
    <source>
        <dbReference type="Proteomes" id="UP001060170"/>
    </source>
</evidence>
<comment type="caution">
    <text evidence="1">The sequence shown here is derived from an EMBL/GenBank/DDBJ whole genome shotgun (WGS) entry which is preliminary data.</text>
</comment>
<proteinExistence type="predicted"/>
<organism evidence="1 2">
    <name type="scientific">Puccinia striiformis f. sp. tritici</name>
    <dbReference type="NCBI Taxonomy" id="168172"/>
    <lineage>
        <taxon>Eukaryota</taxon>
        <taxon>Fungi</taxon>
        <taxon>Dikarya</taxon>
        <taxon>Basidiomycota</taxon>
        <taxon>Pucciniomycotina</taxon>
        <taxon>Pucciniomycetes</taxon>
        <taxon>Pucciniales</taxon>
        <taxon>Pucciniaceae</taxon>
        <taxon>Puccinia</taxon>
    </lineage>
</organism>
<sequence length="234" mass="26842">MLCLVQFGRNQLRMKSSPSLPLSSLMNSHPNHSNRTLNLDQIRFKTSSRQTGGGKTKGKTSENRTAQAKGYLKKANGASSGMDGKTDRFEVIRQMLYEGDAKMDDSARLARLQKAVPEFGMHETIDRAWKLNERHLREKHEEELEKQYQSMNKALEELRTTDIKLYLKVIKDENGSIQRLQNIVQINPSNQINLNSTGKLFGLFPRQIKLPTESLPNPDRVWDHDWKNPTNPLI</sequence>
<accession>A0ACC0EPB5</accession>
<evidence type="ECO:0000313" key="1">
    <source>
        <dbReference type="EMBL" id="KAI7957166.1"/>
    </source>
</evidence>
<protein>
    <submittedName>
        <fullName evidence="1">Uncharacterized protein</fullName>
    </submittedName>
</protein>
<name>A0ACC0EPB5_9BASI</name>
<dbReference type="EMBL" id="CM045868">
    <property type="protein sequence ID" value="KAI7957166.1"/>
    <property type="molecule type" value="Genomic_DNA"/>
</dbReference>
<gene>
    <name evidence="1" type="ORF">MJO28_004261</name>
</gene>